<feature type="domain" description="Tyrosine specific protein phosphatases" evidence="5">
    <location>
        <begin position="116"/>
        <end position="171"/>
    </location>
</feature>
<evidence type="ECO:0000256" key="1">
    <source>
        <dbReference type="ARBA" id="ARBA00008601"/>
    </source>
</evidence>
<comment type="caution">
    <text evidence="6">The sequence shown here is derived from an EMBL/GenBank/DDBJ whole genome shotgun (WGS) entry which is preliminary data.</text>
</comment>
<dbReference type="InterPro" id="IPR000340">
    <property type="entry name" value="Dual-sp_phosphatase_cat-dom"/>
</dbReference>
<dbReference type="InterPro" id="IPR000387">
    <property type="entry name" value="Tyr_Pase_dom"/>
</dbReference>
<comment type="similarity">
    <text evidence="1">Belongs to the protein-tyrosine phosphatase family. Non-receptor class dual specificity subfamily.</text>
</comment>
<dbReference type="Gene3D" id="3.90.190.10">
    <property type="entry name" value="Protein tyrosine phosphatase superfamily"/>
    <property type="match status" value="1"/>
</dbReference>
<dbReference type="SUPFAM" id="SSF52799">
    <property type="entry name" value="(Phosphotyrosine protein) phosphatases II"/>
    <property type="match status" value="1"/>
</dbReference>
<name>A0A5J4VM81_9EUKA</name>
<keyword evidence="2" id="KW-0378">Hydrolase</keyword>
<dbReference type="SMART" id="SM00195">
    <property type="entry name" value="DSPc"/>
    <property type="match status" value="1"/>
</dbReference>
<dbReference type="GO" id="GO:0004721">
    <property type="term" value="F:phosphoprotein phosphatase activity"/>
    <property type="evidence" value="ECO:0007669"/>
    <property type="project" value="UniProtKB-KW"/>
</dbReference>
<dbReference type="Proteomes" id="UP000324800">
    <property type="component" value="Unassembled WGS sequence"/>
</dbReference>
<dbReference type="PANTHER" id="PTHR45961:SF6">
    <property type="entry name" value="IP21249P"/>
    <property type="match status" value="1"/>
</dbReference>
<dbReference type="Pfam" id="PF00782">
    <property type="entry name" value="DSPc"/>
    <property type="match status" value="1"/>
</dbReference>
<evidence type="ECO:0000256" key="3">
    <source>
        <dbReference type="ARBA" id="ARBA00022912"/>
    </source>
</evidence>
<dbReference type="EMBL" id="SNRW01006104">
    <property type="protein sequence ID" value="KAA6383722.1"/>
    <property type="molecule type" value="Genomic_DNA"/>
</dbReference>
<proteinExistence type="inferred from homology"/>
<evidence type="ECO:0000259" key="5">
    <source>
        <dbReference type="PROSITE" id="PS50056"/>
    </source>
</evidence>
<reference evidence="6 7" key="1">
    <citation type="submission" date="2019-03" db="EMBL/GenBank/DDBJ databases">
        <title>Single cell metagenomics reveals metabolic interactions within the superorganism composed of flagellate Streblomastix strix and complex community of Bacteroidetes bacteria on its surface.</title>
        <authorList>
            <person name="Treitli S.C."/>
            <person name="Kolisko M."/>
            <person name="Husnik F."/>
            <person name="Keeling P."/>
            <person name="Hampl V."/>
        </authorList>
    </citation>
    <scope>NUCLEOTIDE SEQUENCE [LARGE SCALE GENOMIC DNA]</scope>
    <source>
        <strain evidence="6">ST1C</strain>
    </source>
</reference>
<dbReference type="PROSITE" id="PS50056">
    <property type="entry name" value="TYR_PHOSPHATASE_2"/>
    <property type="match status" value="1"/>
</dbReference>
<sequence length="292" mass="33284">MIREFNSLSRLPSKPVMQIPIKPQMGMSIWGGSVHPIPSQRPADPVFSEIIPGKLYVSNFEGAEDKANLLMHKISHIVCLLRTRQSDTNLPPQIKRIQVPIVDMGTAVVEFQSIWHHPLSFLRECADSGGVALIHCRAGMSRSSTITLAHLIEYHHMKLRDAWNLLSTKHPLASPITPFFQALIDLEVRTFTPIEQKTHYQIDGSQDHLAPMQYKPSIHIREYELIMLHKIFPRVDESQFMSILKQCQGNWIQTCRIYHHLHPDSLYSFAMRYGGGCSAYHPFCDIVLSGVI</sequence>
<gene>
    <name evidence="6" type="ORF">EZS28_020751</name>
</gene>
<dbReference type="PROSITE" id="PS50054">
    <property type="entry name" value="TYR_PHOSPHATASE_DUAL"/>
    <property type="match status" value="1"/>
</dbReference>
<feature type="domain" description="Tyrosine-protein phosphatase" evidence="4">
    <location>
        <begin position="46"/>
        <end position="192"/>
    </location>
</feature>
<evidence type="ECO:0000259" key="4">
    <source>
        <dbReference type="PROSITE" id="PS50054"/>
    </source>
</evidence>
<accession>A0A5J4VM81</accession>
<dbReference type="CDD" id="cd14498">
    <property type="entry name" value="DSP"/>
    <property type="match status" value="1"/>
</dbReference>
<dbReference type="AlphaFoldDB" id="A0A5J4VM81"/>
<dbReference type="InterPro" id="IPR029021">
    <property type="entry name" value="Prot-tyrosine_phosphatase-like"/>
</dbReference>
<dbReference type="OrthoDB" id="285418at2759"/>
<organism evidence="6 7">
    <name type="scientific">Streblomastix strix</name>
    <dbReference type="NCBI Taxonomy" id="222440"/>
    <lineage>
        <taxon>Eukaryota</taxon>
        <taxon>Metamonada</taxon>
        <taxon>Preaxostyla</taxon>
        <taxon>Oxymonadida</taxon>
        <taxon>Streblomastigidae</taxon>
        <taxon>Streblomastix</taxon>
    </lineage>
</organism>
<dbReference type="InterPro" id="IPR016130">
    <property type="entry name" value="Tyr_Pase_AS"/>
</dbReference>
<dbReference type="PROSITE" id="PS00383">
    <property type="entry name" value="TYR_PHOSPHATASE_1"/>
    <property type="match status" value="1"/>
</dbReference>
<protein>
    <submittedName>
        <fullName evidence="6">Uncharacterized protein</fullName>
    </submittedName>
</protein>
<keyword evidence="3" id="KW-0904">Protein phosphatase</keyword>
<dbReference type="PANTHER" id="PTHR45961">
    <property type="entry name" value="IP21249P"/>
    <property type="match status" value="1"/>
</dbReference>
<dbReference type="InterPro" id="IPR020422">
    <property type="entry name" value="TYR_PHOSPHATASE_DUAL_dom"/>
</dbReference>
<evidence type="ECO:0000313" key="6">
    <source>
        <dbReference type="EMBL" id="KAA6383722.1"/>
    </source>
</evidence>
<evidence type="ECO:0000256" key="2">
    <source>
        <dbReference type="ARBA" id="ARBA00022801"/>
    </source>
</evidence>
<evidence type="ECO:0000313" key="7">
    <source>
        <dbReference type="Proteomes" id="UP000324800"/>
    </source>
</evidence>
<dbReference type="InterPro" id="IPR052103">
    <property type="entry name" value="Dual_spec_Phospatases"/>
</dbReference>
<dbReference type="GO" id="GO:0005737">
    <property type="term" value="C:cytoplasm"/>
    <property type="evidence" value="ECO:0007669"/>
    <property type="project" value="TreeGrafter"/>
</dbReference>